<dbReference type="CDD" id="cd04301">
    <property type="entry name" value="NAT_SF"/>
    <property type="match status" value="1"/>
</dbReference>
<dbReference type="Proteomes" id="UP001595851">
    <property type="component" value="Unassembled WGS sequence"/>
</dbReference>
<evidence type="ECO:0000313" key="3">
    <source>
        <dbReference type="Proteomes" id="UP001595851"/>
    </source>
</evidence>
<dbReference type="SUPFAM" id="SSF55729">
    <property type="entry name" value="Acyl-CoA N-acyltransferases (Nat)"/>
    <property type="match status" value="1"/>
</dbReference>
<keyword evidence="3" id="KW-1185">Reference proteome</keyword>
<protein>
    <submittedName>
        <fullName evidence="2">GNAT family N-acetyltransferase</fullName>
        <ecNumber evidence="2">2.3.-.-</ecNumber>
    </submittedName>
</protein>
<keyword evidence="2" id="KW-0012">Acyltransferase</keyword>
<evidence type="ECO:0000259" key="1">
    <source>
        <dbReference type="PROSITE" id="PS51186"/>
    </source>
</evidence>
<reference evidence="3" key="1">
    <citation type="journal article" date="2019" name="Int. J. Syst. Evol. Microbiol.">
        <title>The Global Catalogue of Microorganisms (GCM) 10K type strain sequencing project: providing services to taxonomists for standard genome sequencing and annotation.</title>
        <authorList>
            <consortium name="The Broad Institute Genomics Platform"/>
            <consortium name="The Broad Institute Genome Sequencing Center for Infectious Disease"/>
            <person name="Wu L."/>
            <person name="Ma J."/>
        </authorList>
    </citation>
    <scope>NUCLEOTIDE SEQUENCE [LARGE SCALE GENOMIC DNA]</scope>
    <source>
        <strain evidence="3">TBRC 1276</strain>
    </source>
</reference>
<dbReference type="InterPro" id="IPR000182">
    <property type="entry name" value="GNAT_dom"/>
</dbReference>
<evidence type="ECO:0000313" key="2">
    <source>
        <dbReference type="EMBL" id="MFC4012815.1"/>
    </source>
</evidence>
<dbReference type="EC" id="2.3.-.-" evidence="2"/>
<accession>A0ABV8GFX3</accession>
<organism evidence="2 3">
    <name type="scientific">Nonomuraea purpurea</name>
    <dbReference type="NCBI Taxonomy" id="1849276"/>
    <lineage>
        <taxon>Bacteria</taxon>
        <taxon>Bacillati</taxon>
        <taxon>Actinomycetota</taxon>
        <taxon>Actinomycetes</taxon>
        <taxon>Streptosporangiales</taxon>
        <taxon>Streptosporangiaceae</taxon>
        <taxon>Nonomuraea</taxon>
    </lineage>
</organism>
<dbReference type="RefSeq" id="WP_379532710.1">
    <property type="nucleotide sequence ID" value="NZ_JBHSBI010000023.1"/>
</dbReference>
<sequence length="159" mass="17307">MNKSLRLAPITPANVEMAIGVKVRPDQEGFVSPVAKSLAEAYVQPQVAWPRLILDDDRPVGFLMAFLDIDWNGKGVDFRSGLWRLNVAAEAQGQGVGRFAVGAVAAEVKRRGGMRMYVTWEPGEGGPEGFYQKLGFQLTGEESGGQRVGVLDLTELDSR</sequence>
<keyword evidence="2" id="KW-0808">Transferase</keyword>
<name>A0ABV8GFX3_9ACTN</name>
<dbReference type="InterPro" id="IPR016181">
    <property type="entry name" value="Acyl_CoA_acyltransferase"/>
</dbReference>
<feature type="domain" description="N-acetyltransferase" evidence="1">
    <location>
        <begin position="5"/>
        <end position="157"/>
    </location>
</feature>
<dbReference type="Gene3D" id="3.40.630.30">
    <property type="match status" value="1"/>
</dbReference>
<proteinExistence type="predicted"/>
<dbReference type="PROSITE" id="PS51186">
    <property type="entry name" value="GNAT"/>
    <property type="match status" value="1"/>
</dbReference>
<comment type="caution">
    <text evidence="2">The sequence shown here is derived from an EMBL/GenBank/DDBJ whole genome shotgun (WGS) entry which is preliminary data.</text>
</comment>
<dbReference type="Pfam" id="PF00583">
    <property type="entry name" value="Acetyltransf_1"/>
    <property type="match status" value="1"/>
</dbReference>
<dbReference type="EMBL" id="JBHSBI010000023">
    <property type="protein sequence ID" value="MFC4012815.1"/>
    <property type="molecule type" value="Genomic_DNA"/>
</dbReference>
<dbReference type="GO" id="GO:0016746">
    <property type="term" value="F:acyltransferase activity"/>
    <property type="evidence" value="ECO:0007669"/>
    <property type="project" value="UniProtKB-KW"/>
</dbReference>
<gene>
    <name evidence="2" type="ORF">ACFOY2_36675</name>
</gene>